<dbReference type="AlphaFoldDB" id="A0A1S8X3I8"/>
<reference evidence="1 2" key="1">
    <citation type="submission" date="2015-03" db="EMBL/GenBank/DDBJ databases">
        <title>Draft genome of the nematode, Opisthorchis viverrini.</title>
        <authorList>
            <person name="Mitreva M."/>
        </authorList>
    </citation>
    <scope>NUCLEOTIDE SEQUENCE [LARGE SCALE GENOMIC DNA]</scope>
    <source>
        <strain evidence="1">Khon Kaen</strain>
    </source>
</reference>
<evidence type="ECO:0000313" key="1">
    <source>
        <dbReference type="EMBL" id="OON21262.1"/>
    </source>
</evidence>
<gene>
    <name evidence="1" type="ORF">X801_02840</name>
</gene>
<organism evidence="1 2">
    <name type="scientific">Opisthorchis viverrini</name>
    <name type="common">Southeast Asian liver fluke</name>
    <dbReference type="NCBI Taxonomy" id="6198"/>
    <lineage>
        <taxon>Eukaryota</taxon>
        <taxon>Metazoa</taxon>
        <taxon>Spiralia</taxon>
        <taxon>Lophotrochozoa</taxon>
        <taxon>Platyhelminthes</taxon>
        <taxon>Trematoda</taxon>
        <taxon>Digenea</taxon>
        <taxon>Opisthorchiida</taxon>
        <taxon>Opisthorchiata</taxon>
        <taxon>Opisthorchiidae</taxon>
        <taxon>Opisthorchis</taxon>
    </lineage>
</organism>
<dbReference type="EMBL" id="KV892204">
    <property type="protein sequence ID" value="OON21262.1"/>
    <property type="molecule type" value="Genomic_DNA"/>
</dbReference>
<dbReference type="Proteomes" id="UP000243686">
    <property type="component" value="Unassembled WGS sequence"/>
</dbReference>
<evidence type="ECO:0000313" key="2">
    <source>
        <dbReference type="Proteomes" id="UP000243686"/>
    </source>
</evidence>
<keyword evidence="2" id="KW-1185">Reference proteome</keyword>
<name>A0A1S8X3I8_OPIVI</name>
<feature type="non-terminal residue" evidence="1">
    <location>
        <position position="63"/>
    </location>
</feature>
<proteinExistence type="predicted"/>
<protein>
    <submittedName>
        <fullName evidence="1">Uncharacterized protein</fullName>
    </submittedName>
</protein>
<accession>A0A1S8X3I8</accession>
<sequence length="63" mass="6793">MTLSRILQKAGWEIGHTFEVLAQLGFKVFNEASTHKFVDSGAGFKACLRMNMDSNTPTTGSGG</sequence>